<keyword evidence="2" id="KW-1185">Reference proteome</keyword>
<protein>
    <submittedName>
        <fullName evidence="1">Uncharacterized protein</fullName>
    </submittedName>
</protein>
<accession>A0AAE0YUN4</accession>
<dbReference type="AlphaFoldDB" id="A0AAE0YUN4"/>
<name>A0AAE0YUN4_9GAST</name>
<evidence type="ECO:0000313" key="2">
    <source>
        <dbReference type="Proteomes" id="UP001283361"/>
    </source>
</evidence>
<evidence type="ECO:0000313" key="1">
    <source>
        <dbReference type="EMBL" id="KAK3757654.1"/>
    </source>
</evidence>
<dbReference type="Proteomes" id="UP001283361">
    <property type="component" value="Unassembled WGS sequence"/>
</dbReference>
<organism evidence="1 2">
    <name type="scientific">Elysia crispata</name>
    <name type="common">lettuce slug</name>
    <dbReference type="NCBI Taxonomy" id="231223"/>
    <lineage>
        <taxon>Eukaryota</taxon>
        <taxon>Metazoa</taxon>
        <taxon>Spiralia</taxon>
        <taxon>Lophotrochozoa</taxon>
        <taxon>Mollusca</taxon>
        <taxon>Gastropoda</taxon>
        <taxon>Heterobranchia</taxon>
        <taxon>Euthyneura</taxon>
        <taxon>Panpulmonata</taxon>
        <taxon>Sacoglossa</taxon>
        <taxon>Placobranchoidea</taxon>
        <taxon>Plakobranchidae</taxon>
        <taxon>Elysia</taxon>
    </lineage>
</organism>
<reference evidence="1" key="1">
    <citation type="journal article" date="2023" name="G3 (Bethesda)">
        <title>A reference genome for the long-term kleptoplast-retaining sea slug Elysia crispata morphotype clarki.</title>
        <authorList>
            <person name="Eastman K.E."/>
            <person name="Pendleton A.L."/>
            <person name="Shaikh M.A."/>
            <person name="Suttiyut T."/>
            <person name="Ogas R."/>
            <person name="Tomko P."/>
            <person name="Gavelis G."/>
            <person name="Widhalm J.R."/>
            <person name="Wisecaver J.H."/>
        </authorList>
    </citation>
    <scope>NUCLEOTIDE SEQUENCE</scope>
    <source>
        <strain evidence="1">ECLA1</strain>
    </source>
</reference>
<comment type="caution">
    <text evidence="1">The sequence shown here is derived from an EMBL/GenBank/DDBJ whole genome shotgun (WGS) entry which is preliminary data.</text>
</comment>
<dbReference type="EMBL" id="JAWDGP010005352">
    <property type="protein sequence ID" value="KAK3757654.1"/>
    <property type="molecule type" value="Genomic_DNA"/>
</dbReference>
<gene>
    <name evidence="1" type="ORF">RRG08_000166</name>
</gene>
<proteinExistence type="predicted"/>
<sequence length="79" mass="9122">MCGADCWTDHRLIVSKLKLRILPMRRPQGQKTAKRLNVSKMKKIAEDFSSNLERKLTDTVDDGGTRIEKPWSAFRNAVY</sequence>